<dbReference type="EMBL" id="UINC01100458">
    <property type="protein sequence ID" value="SVC60537.1"/>
    <property type="molecule type" value="Genomic_DNA"/>
</dbReference>
<dbReference type="GO" id="GO:0005829">
    <property type="term" value="C:cytosol"/>
    <property type="evidence" value="ECO:0007669"/>
    <property type="project" value="TreeGrafter"/>
</dbReference>
<feature type="domain" description="NAD-dependent DNA ligase N-terminal" evidence="9">
    <location>
        <begin position="3"/>
        <end position="260"/>
    </location>
</feature>
<keyword evidence="3" id="KW-0479">Metal-binding</keyword>
<dbReference type="CDD" id="cd00114">
    <property type="entry name" value="LIGANc"/>
    <property type="match status" value="1"/>
</dbReference>
<feature type="non-terminal residue" evidence="10">
    <location>
        <position position="260"/>
    </location>
</feature>
<evidence type="ECO:0000256" key="1">
    <source>
        <dbReference type="ARBA" id="ARBA00022598"/>
    </source>
</evidence>
<accession>A0A382NJR0</accession>
<dbReference type="GO" id="GO:0006281">
    <property type="term" value="P:DNA repair"/>
    <property type="evidence" value="ECO:0007669"/>
    <property type="project" value="UniProtKB-KW"/>
</dbReference>
<dbReference type="InterPro" id="IPR018239">
    <property type="entry name" value="DNA_ligase_AS"/>
</dbReference>
<evidence type="ECO:0000256" key="3">
    <source>
        <dbReference type="ARBA" id="ARBA00022723"/>
    </source>
</evidence>
<dbReference type="SMART" id="SM00532">
    <property type="entry name" value="LIGANc"/>
    <property type="match status" value="1"/>
</dbReference>
<keyword evidence="1" id="KW-0436">Ligase</keyword>
<protein>
    <recommendedName>
        <fullName evidence="9">NAD-dependent DNA ligase N-terminal domain-containing protein</fullName>
    </recommendedName>
</protein>
<dbReference type="PANTHER" id="PTHR23389">
    <property type="entry name" value="CHROMOSOME TRANSMISSION FIDELITY FACTOR 18"/>
    <property type="match status" value="1"/>
</dbReference>
<evidence type="ECO:0000259" key="9">
    <source>
        <dbReference type="SMART" id="SM00532"/>
    </source>
</evidence>
<dbReference type="PANTHER" id="PTHR23389:SF9">
    <property type="entry name" value="DNA LIGASE"/>
    <property type="match status" value="1"/>
</dbReference>
<keyword evidence="6" id="KW-0460">Magnesium</keyword>
<sequence>MMDIFRQIQLLRTEINRYNIRYYVYDDPIISDAEYDDLMQELDQLEKDHTELITPGSPTQRVGAKPLEAFQSIAHRIPMLSLANAMNSDELREFDTQVKKGLGIDADVEYVAEPKLDGLAVELVYERGEFRYGSTRGNGTTGEDISQNLRTIRAIPLILTGDAPTLLEVRGEVYITHNDFTRMNDERIKKEQQPFANPRNCAAGSLRQLNSSITAQRPLRIYCYAPGVMEGISLKSQIEFLDNLPKWGFPVNPKIEIGEG</sequence>
<dbReference type="GO" id="GO:0003911">
    <property type="term" value="F:DNA ligase (NAD+) activity"/>
    <property type="evidence" value="ECO:0007669"/>
    <property type="project" value="InterPro"/>
</dbReference>
<name>A0A382NJR0_9ZZZZ</name>
<keyword evidence="7" id="KW-0520">NAD</keyword>
<evidence type="ECO:0000256" key="8">
    <source>
        <dbReference type="ARBA" id="ARBA00023204"/>
    </source>
</evidence>
<evidence type="ECO:0000313" key="10">
    <source>
        <dbReference type="EMBL" id="SVC60537.1"/>
    </source>
</evidence>
<evidence type="ECO:0000256" key="6">
    <source>
        <dbReference type="ARBA" id="ARBA00022842"/>
    </source>
</evidence>
<dbReference type="InterPro" id="IPR013840">
    <property type="entry name" value="DNAligase_N"/>
</dbReference>
<dbReference type="Gene3D" id="1.10.287.610">
    <property type="entry name" value="Helix hairpin bin"/>
    <property type="match status" value="1"/>
</dbReference>
<dbReference type="GO" id="GO:0006260">
    <property type="term" value="P:DNA replication"/>
    <property type="evidence" value="ECO:0007669"/>
    <property type="project" value="UniProtKB-KW"/>
</dbReference>
<keyword evidence="2" id="KW-0235">DNA replication</keyword>
<evidence type="ECO:0000256" key="2">
    <source>
        <dbReference type="ARBA" id="ARBA00022705"/>
    </source>
</evidence>
<gene>
    <name evidence="10" type="ORF">METZ01_LOCUS313391</name>
</gene>
<evidence type="ECO:0000256" key="7">
    <source>
        <dbReference type="ARBA" id="ARBA00023027"/>
    </source>
</evidence>
<dbReference type="PROSITE" id="PS01055">
    <property type="entry name" value="DNA_LIGASE_N1"/>
    <property type="match status" value="1"/>
</dbReference>
<reference evidence="10" key="1">
    <citation type="submission" date="2018-05" db="EMBL/GenBank/DDBJ databases">
        <authorList>
            <person name="Lanie J.A."/>
            <person name="Ng W.-L."/>
            <person name="Kazmierczak K.M."/>
            <person name="Andrzejewski T.M."/>
            <person name="Davidsen T.M."/>
            <person name="Wayne K.J."/>
            <person name="Tettelin H."/>
            <person name="Glass J.I."/>
            <person name="Rusch D."/>
            <person name="Podicherti R."/>
            <person name="Tsui H.-C.T."/>
            <person name="Winkler M.E."/>
        </authorList>
    </citation>
    <scope>NUCLEOTIDE SEQUENCE</scope>
</reference>
<dbReference type="Gene3D" id="3.30.470.30">
    <property type="entry name" value="DNA ligase/mRNA capping enzyme"/>
    <property type="match status" value="1"/>
</dbReference>
<dbReference type="FunFam" id="1.10.287.610:FF:000002">
    <property type="entry name" value="DNA ligase"/>
    <property type="match status" value="1"/>
</dbReference>
<dbReference type="Pfam" id="PF01653">
    <property type="entry name" value="DNA_ligase_aden"/>
    <property type="match status" value="1"/>
</dbReference>
<dbReference type="AlphaFoldDB" id="A0A382NJR0"/>
<dbReference type="GO" id="GO:0046872">
    <property type="term" value="F:metal ion binding"/>
    <property type="evidence" value="ECO:0007669"/>
    <property type="project" value="UniProtKB-KW"/>
</dbReference>
<evidence type="ECO:0000256" key="4">
    <source>
        <dbReference type="ARBA" id="ARBA00022763"/>
    </source>
</evidence>
<keyword evidence="8" id="KW-0234">DNA repair</keyword>
<proteinExistence type="predicted"/>
<keyword evidence="4" id="KW-0227">DNA damage</keyword>
<organism evidence="10">
    <name type="scientific">marine metagenome</name>
    <dbReference type="NCBI Taxonomy" id="408172"/>
    <lineage>
        <taxon>unclassified sequences</taxon>
        <taxon>metagenomes</taxon>
        <taxon>ecological metagenomes</taxon>
    </lineage>
</organism>
<dbReference type="SUPFAM" id="SSF56091">
    <property type="entry name" value="DNA ligase/mRNA capping enzyme, catalytic domain"/>
    <property type="match status" value="1"/>
</dbReference>
<evidence type="ECO:0000256" key="5">
    <source>
        <dbReference type="ARBA" id="ARBA00022833"/>
    </source>
</evidence>
<keyword evidence="5" id="KW-0862">Zinc</keyword>
<dbReference type="InterPro" id="IPR013839">
    <property type="entry name" value="DNAligase_adenylation"/>
</dbReference>